<dbReference type="PANTHER" id="PTHR13190:SF1">
    <property type="entry name" value="AUTOPHAGY-RELATED 2, ISOFORM A"/>
    <property type="match status" value="1"/>
</dbReference>
<comment type="catalytic activity">
    <reaction evidence="11">
        <text>a 1,2-diacyl-sn-glycero-3-phosphoethanolamine(in) = a 1,2-diacyl-sn-glycero-3-phosphoethanolamine(out)</text>
        <dbReference type="Rhea" id="RHEA:38895"/>
        <dbReference type="ChEBI" id="CHEBI:64612"/>
    </reaction>
</comment>
<dbReference type="GO" id="GO:0034727">
    <property type="term" value="P:piecemeal microautophagy of the nucleus"/>
    <property type="evidence" value="ECO:0007669"/>
    <property type="project" value="TreeGrafter"/>
</dbReference>
<gene>
    <name evidence="13" type="ORF">RS030_162443</name>
</gene>
<evidence type="ECO:0000256" key="9">
    <source>
        <dbReference type="ARBA" id="ARBA00023136"/>
    </source>
</evidence>
<dbReference type="Proteomes" id="UP001311799">
    <property type="component" value="Unassembled WGS sequence"/>
</dbReference>
<evidence type="ECO:0000256" key="3">
    <source>
        <dbReference type="ARBA" id="ARBA00009714"/>
    </source>
</evidence>
<dbReference type="GO" id="GO:0034045">
    <property type="term" value="C:phagophore assembly site membrane"/>
    <property type="evidence" value="ECO:0007669"/>
    <property type="project" value="UniProtKB-SubCell"/>
</dbReference>
<comment type="catalytic activity">
    <reaction evidence="10">
        <text>a 1,2-diacyl-sn-glycero-3-phospho-L-serine(in) = a 1,2-diacyl-sn-glycero-3-phospho-L-serine(out)</text>
        <dbReference type="Rhea" id="RHEA:38663"/>
        <dbReference type="ChEBI" id="CHEBI:57262"/>
    </reaction>
</comment>
<dbReference type="GO" id="GO:0000045">
    <property type="term" value="P:autophagosome assembly"/>
    <property type="evidence" value="ECO:0007669"/>
    <property type="project" value="TreeGrafter"/>
</dbReference>
<accession>A0AAV9Y1K2</accession>
<dbReference type="GO" id="GO:0061908">
    <property type="term" value="C:phagophore"/>
    <property type="evidence" value="ECO:0007669"/>
    <property type="project" value="TreeGrafter"/>
</dbReference>
<feature type="compositionally biased region" description="Low complexity" evidence="12">
    <location>
        <begin position="140"/>
        <end position="153"/>
    </location>
</feature>
<protein>
    <recommendedName>
        <fullName evidence="4">Autophagy-related protein 2</fullName>
    </recommendedName>
</protein>
<evidence type="ECO:0000256" key="12">
    <source>
        <dbReference type="SAM" id="MobiDB-lite"/>
    </source>
</evidence>
<evidence type="ECO:0000256" key="6">
    <source>
        <dbReference type="ARBA" id="ARBA00022824"/>
    </source>
</evidence>
<keyword evidence="6" id="KW-0256">Endoplasmic reticulum</keyword>
<dbReference type="GO" id="GO:0000422">
    <property type="term" value="P:autophagy of mitochondrion"/>
    <property type="evidence" value="ECO:0007669"/>
    <property type="project" value="TreeGrafter"/>
</dbReference>
<dbReference type="GO" id="GO:0061709">
    <property type="term" value="P:reticulophagy"/>
    <property type="evidence" value="ECO:0007669"/>
    <property type="project" value="TreeGrafter"/>
</dbReference>
<evidence type="ECO:0000313" key="13">
    <source>
        <dbReference type="EMBL" id="KAK6590335.1"/>
    </source>
</evidence>
<dbReference type="GO" id="GO:0032266">
    <property type="term" value="F:phosphatidylinositol-3-phosphate binding"/>
    <property type="evidence" value="ECO:0007669"/>
    <property type="project" value="TreeGrafter"/>
</dbReference>
<sequence>MLETIIQRLLGRYLEPYVYNLSRENLRLGVLSGNLVLENLKLKENLGDILNLPLTIDSGKIGHVSITIPWTSLGYKPLVIKLKGIHIVAKPKDYGDLDEETLRKELRDSKEKLIEYREKCLNERFINGELINANDNSVGSNFNNSSEKNSESNTNIKQDENGSANGTNLLWRIIKKIVANVQIEIQDIHICMIGFQSNVKNGNLNLKNSNSDIILGIMIKSGFVVTTDSSGNKNFDISSLETKSDDPNALFKTVEINDVGLYIGQYFPNSLNLMNNKLKRDDNSPIEFNLVNVNSVRDILYNDNNNKETNNVFDNKTSDILESKYLIVHDEINTKMSLGAWRLEFILKPLTFKLNVSHSQTNNELKGILQVHSITEHTIIIRRSHLRPIIFSLQSLNIRQEKYREILLKDSHLVMLDPISLRTTTQDEYISLYSRKLKLEAIKLYNSDGNENNFFGIIINPLSQEELTRLQILDDVICVRNIAKWRCKAREIINRIIIEASSRKKLRNLSSDTKSLQMEKGNLIVNNEIVKNLGINTNSNNSVSWTKWAVNKITGRNNNSTNSTLNNSLDASSPSYLMKQRGITSNDDFTVSSNNALITEEEMDVIMTAVTNEKYFEKIETPTKFSITFGLAYFGMTIFDDVSKPIIHKESNSDMINKTDVNDINMCRNITVKFIESIPNPTIDSTFLTLKLHELYIQFNIHSVIDRNDKDSNEWNFSTYVGNLALNHHDKKVLFFDKKNNNIDNVSSNSECIDNNSKHCSNKDFEKNSSMYYLGSLIRSFSDSFGFDNSKNIKNNNANLLNGTDYYLNNSSIFLHLSHNVNNDGNSLKLMLRVSPIEIFITPHFVLDLYSILYLYNSIILISKKDNGTTNNNNNNNNNNSNNSNVIYKTNNFGGANDHNNYLIDDKNEFVENLIEKGNSVKYLSQNNSFPDFLYFDIEILSPVIHILCSNYEDQDNSLSSIQFILGNCHIQTKSLCEFDELDFNIELSNTQVKYLTYIKTNNIKNGVLDGDNCNDSIIGGLELDKEFTILHPIPVLINTSIHNQKKEEIGGEKDNLYIYIMCNLQQFILTVNNETVKYILHIPLSFYNVLSFPNILGYYYLPLDTLKLVDAARSTESDSNLLRGNFDNRYNLNKDRNSKNGKSVFYNEKNMSNEYLGSGKKIASDVLILMNKTLKIDCYTKTDILSFKILSDSGNIDILQGSIKSISSCFSYDSVDSIYRGKVNLNRALLTSSYTKKPLLLVVTDSDPLIDNLSVSNGNNRNNEKKRPQFNEISDIDRNNITNSCGLISKENNIHENSFESDNLFEDAIEEYDSTLEICFEYNNKQKAYDDDNLLSDEECDTVLNISLISSPIELYWDKPTILSLIGCIKSYQEGVYRILVLHMKTLGRIYLLNKFYNQKIECNLIENSEITSIYGNSYKITGMDDFLNIQSLILMRSYLLNIKDNNKVASLNINKDNYNSIWMNELKHIIYHLGKIGKNYNNWIYSIILMPPRFNYLHIQNVYLFLNNINNVIEYSSQTNDINSEMDGRNADYYLDYSFKIYSNIRPIHEEIKGSCKRERMYSNESLKSNSGENNNNSDNVRSFKNEESCFGVNNIKDYYQKYMFSGLFDSGINEEEVVFDNENVGLPDFSFSVGDRINKIYNNKPKIKFTYIIKGGSLTFIKDEKVYVTIGISNICICFDLYNTGDKKIKFSVNNCSFIINNKCILSRYNKSDKPLLLMHMNVYKSLSNSERILFGNELNIALKCYMDSLCYIIYYKDVLEFIDYINDGILDTLISKSYKAAKDITSKKVLLYYFNINNSVIKLPEDHEIVPENVYTNPKDVFDEAVQHYKDTLQDLLQEMYFDSVESFKHFNNFSENRINVNENDDTRIQLERMPSDDLRIPNYLLERINNRESLILLEKSISDYPRFKNILYDINLFEKTQSYCEISTKNIKIFNKMIDNSSLIERFYSSKLNNESSNIEISEINVWITRVKITDGTVDIVECKENNGSDEICGRILENVNSEIEFGVSKYFPSLLITRMSNNKKIELIDDNISLLNINLSPLAIYLSRQQLTFIINVVTENFSNKNERTDKNSRISNNSLISINISQLSLETSFSHLEFNKIDGYRSISMPLSLLTLFECKVRSNILKIKKGDSSEYEKYIKFSITSKKYYFDDIRLITNSKYRRILNGGFELGRTAYDDELIFYNYDLNSNNNNELFVNELNKMVRQDCCSIQFIFESSNIYGNRTLLRAFNPKIYIGFNCIIDFYYYLSHGFRSSFSRVENNSGVNKNNYHDCNYTSENNLPQSLLFRENKENIMKEFKELMKIVNKLEKLKFEFRLEVNNGFFGFVTDPQKTLIRDNLSISNDLILILEANINCSITSYLSDTIVKNLDLLDCVLYFTEIDEKNINNKQTSEIKSRLLKPILNINSKYKAINFDTPNIVNENNKVVIANSFDIKIYGKYCSNIRKIPDIYTTPISLGELILVLNIKELDINITPYLLSVLFKISKKIFSDGPSISPLYTSGIKDKCNNKTDGKIDINDVDNDNYESGITDLKQNEINNHLNSETKNSDLLIDRSYVSLNSFQGPPPIRRIHDIKISIEKINLKIINELNELKLNNKQVNYGSYLPVINFEISLPEWRIETAPLKTNHILLDASLRLNILDINSQILEPIIEKCTFSIYYFYDHLILYDPYVIPTKKSLRKYFHSTFSKSLLINIKPSICSAIMSFLNYYNYLSGKSDVNKDIVVYNDEMVDNYISSKKTMVNDLKIHNHFKNANSLSLNDMRILDLNKLSKLREIDNSFDQKTSEMRSNLRYINLTGYPYYCFTLIEENDNNSCKEKITPEYCLNQLLLLLPSNKVNKLNFNKNGYFMDDKILLKNINNCNSKIPLLRVSLSNKMLCLFSAPIDKDIMKLKKEFENIDIEHIIRVMIVYKSYDLSKKLLNYYKNLSNNQNDMCSNIVGPLPNGLSFTNYNENIVSSASIDTIIPYHNLHYLKDLVSNNSETYKRLFSTYENGFIDETKSTSSDMRDGLTSSQTDSKLLLNRSIGKSISRSLSKSSIKSLQNGIKKNLERKFYNSKVEHEDENKDNEENYLEYNNHYHNSYKNVLGEIISMDSVNKLFCIISNNRIINRSGIPIEICFLSDDNVPIQLFDISNISVGKDVFDVILNHEVLKNQYKYNNNNLSKIDDNTITDSEFIDSVNMNYNELKTIPTWLNNNDIVNTIMCIINDQIYNSDDDVTGIIDYNGNSEKRTFKSKRIYYTYFLPNNCMLSVPQIALLNNNCNIIFRPSIIGLFEMYSIYTQYNNDNDIEQMLLDGEIYSIYVDLMRKYNSEENMILSDKYFYDKIYELLKLFKTSNGEFILDLYYTFWNNMIIKFTDNNKMDLSYLYSRGWIQNKISTCNKNVNKTYIHASNVYSDYKYLIKKNVNIHNNNSNNFSKENSLYFQSYIQGYQSLFPGNITIKNVFIYPGFSIFNLMPTLIDLRLKSLNSYFLPKTSSLLYKLKPFYYYNIYQFSGESKLQMKTRISLDYVNYENKVNFCSKSDNDIESTSEIDSLYTKWSSTIDLNMNETESSFTLYNSDSNSDACNIDIQYFFMDKLNKYGDKYANSVVGLMQRNVLAFNLCTWFINKTQHNIIPIYENTPYPYINVDIDRLYVKSAVNDKDKEHKIYLLNNRHNYLKIYFDSIESIRNKYKEAVNEINNDIYNKEVKTIFGKMNSSNRGYHFNEQTDNSNIGLLEIPSTNNTYSFPIINENKVYYLTVKNNSLFYNNLYNSSFNSRIIVISPHILLCNSTKRDRFFWYSITFPNVNSSQNNNSSNNNTTLSSIDVLRIDPNNFISKKISSVGKFKYKYSISDLNIIKCNETNNVVSNNIDVSKLFSNGLGDEYDISIKQDNNSNNNNNGDENSTIKSQNILLYFSRTSILEDNVEDNNFYFDNKIRWSQPIVISSESNGIYYISIPNNQDNSDILTNPNTYCIEITNSGGLFMININDSADNLWDGVIFTNYCDYLSRINIETYHFEYDIEAKKKRLSSYIENSLTGKSLNSSIATDGDGDGDNIDIRNGNNVGISGCRNNDLVLRYIIKNNNTNNPMKITWSSPFVYTSRNCRLFIIPKLDDKIENKNKDSYLDSNIGNISSLYGIMAFDLNFNYNNHNNPYQSKRYILSLPESDIIKLCDMYPYLNSDYFLNNAITKSSKDSTKSYPIAIISIITRKNGLYVDVLPPRNHSSLLINLMKKNSLLLNRKEDKMLNNNNVGNYYLEDIYQERINEINKLNNDLWYLIYTYYRKITIDVSQIGISIISEIRESEILYIELSTIQFRKQERNKNGLVDSYRFIIGDIQIDNQYIKSNSKCLVNSSNTKYYGNSWIGAGSNELVLNSTINNNTNSGGIIPYVLLGNKINENINSSGNNNSNGNIESGESNISINFVSRSPLISGNDSNCSVNPFLVIKWSCSNARSQWDTNIYDFECELSSDLELNFDFNIYKIINEFIDDCRNYYYNLVKDVNYNNNYLNNNGIYILNMINILSKKHKICTNTKPKTTFSIDKIKISSINLFVWCSIPLFELNYLPEWFRIGLKILTVSNALELRGAPIKLESHNINNLTGTFKNIFNVFYEYYMAELLWRIGTVLGHSSFVNIPLVPLQIGKNTLNMAFSTISIVNSNIINLLSSLTLDSEYINSRQRERTYNSTSNSSINNNFMNGIGGNYYTNMLGGGFLNSSRMIQDLDNDVNTYRANVVDSTSGFKKGFAQAGHNLTQGLLSLGNVITKPIEGAQKNGFTGFCSGLIKGVTSSVVKPIDHIGQALNNVIDGIQAEVNKPLGGYKQKVMRRRIPRMLYSHHCNIKDYNINDALLKEIIGYNLTKNLIQYFLIPTNHFDMPLVLLLYPKKIALVKLIASFTIEEYYSSCMKNGYSSFNVTRNNSNPQNNSGIEDVNKNIGNGNGATTSSFDFNNTNPSGNLNNISNSSFISYGTNSNNCNYKSKLLWIVNIEDIHEIKASSHGLIIEISYQNKKNYNSNKNNTINDSLQIPICKFSLINEINVALDNSQNNASPHLIFKKN</sequence>
<keyword evidence="14" id="KW-1185">Reference proteome</keyword>
<evidence type="ECO:0000313" key="14">
    <source>
        <dbReference type="Proteomes" id="UP001311799"/>
    </source>
</evidence>
<comment type="subcellular location">
    <subcellularLocation>
        <location evidence="1">Endoplasmic reticulum membrane</location>
        <topology evidence="1">Peripheral membrane protein</topology>
    </subcellularLocation>
    <subcellularLocation>
        <location evidence="2">Preautophagosomal structure membrane</location>
        <topology evidence="2">Peripheral membrane protein</topology>
    </subcellularLocation>
</comment>
<evidence type="ECO:0000256" key="1">
    <source>
        <dbReference type="ARBA" id="ARBA00004406"/>
    </source>
</evidence>
<evidence type="ECO:0000256" key="10">
    <source>
        <dbReference type="ARBA" id="ARBA00024479"/>
    </source>
</evidence>
<organism evidence="13 14">
    <name type="scientific">Cryptosporidium xiaoi</name>
    <dbReference type="NCBI Taxonomy" id="659607"/>
    <lineage>
        <taxon>Eukaryota</taxon>
        <taxon>Sar</taxon>
        <taxon>Alveolata</taxon>
        <taxon>Apicomplexa</taxon>
        <taxon>Conoidasida</taxon>
        <taxon>Coccidia</taxon>
        <taxon>Eucoccidiorida</taxon>
        <taxon>Eimeriorina</taxon>
        <taxon>Cryptosporidiidae</taxon>
        <taxon>Cryptosporidium</taxon>
    </lineage>
</organism>
<dbReference type="PANTHER" id="PTHR13190">
    <property type="entry name" value="AUTOPHAGY-RELATED 2, ISOFORM A"/>
    <property type="match status" value="1"/>
</dbReference>
<reference evidence="13 14" key="1">
    <citation type="submission" date="2023-10" db="EMBL/GenBank/DDBJ databases">
        <title>Comparative genomics analysis reveals potential genetic determinants of host preference in Cryptosporidium xiaoi.</title>
        <authorList>
            <person name="Xiao L."/>
            <person name="Li J."/>
        </authorList>
    </citation>
    <scope>NUCLEOTIDE SEQUENCE [LARGE SCALE GENOMIC DNA]</scope>
    <source>
        <strain evidence="13 14">52996</strain>
    </source>
</reference>
<evidence type="ECO:0000256" key="4">
    <source>
        <dbReference type="ARBA" id="ARBA00018070"/>
    </source>
</evidence>
<evidence type="ECO:0000256" key="5">
    <source>
        <dbReference type="ARBA" id="ARBA00022448"/>
    </source>
</evidence>
<dbReference type="GO" id="GO:0043495">
    <property type="term" value="F:protein-membrane adaptor activity"/>
    <property type="evidence" value="ECO:0007669"/>
    <property type="project" value="TreeGrafter"/>
</dbReference>
<dbReference type="GO" id="GO:0005789">
    <property type="term" value="C:endoplasmic reticulum membrane"/>
    <property type="evidence" value="ECO:0007669"/>
    <property type="project" value="UniProtKB-SubCell"/>
</dbReference>
<feature type="region of interest" description="Disordered" evidence="12">
    <location>
        <begin position="137"/>
        <end position="161"/>
    </location>
</feature>
<evidence type="ECO:0000256" key="2">
    <source>
        <dbReference type="ARBA" id="ARBA00004623"/>
    </source>
</evidence>
<keyword evidence="8" id="KW-0445">Lipid transport</keyword>
<keyword evidence="5" id="KW-0813">Transport</keyword>
<evidence type="ECO:0000256" key="8">
    <source>
        <dbReference type="ARBA" id="ARBA00023055"/>
    </source>
</evidence>
<comment type="caution">
    <text evidence="13">The sequence shown here is derived from an EMBL/GenBank/DDBJ whole genome shotgun (WGS) entry which is preliminary data.</text>
</comment>
<dbReference type="GO" id="GO:0006869">
    <property type="term" value="P:lipid transport"/>
    <property type="evidence" value="ECO:0007669"/>
    <property type="project" value="UniProtKB-KW"/>
</dbReference>
<evidence type="ECO:0000256" key="7">
    <source>
        <dbReference type="ARBA" id="ARBA00023006"/>
    </source>
</evidence>
<proteinExistence type="inferred from homology"/>
<keyword evidence="7" id="KW-0072">Autophagy</keyword>
<evidence type="ECO:0000256" key="11">
    <source>
        <dbReference type="ARBA" id="ARBA00024615"/>
    </source>
</evidence>
<dbReference type="EMBL" id="JAWDEY010000007">
    <property type="protein sequence ID" value="KAK6590335.1"/>
    <property type="molecule type" value="Genomic_DNA"/>
</dbReference>
<comment type="similarity">
    <text evidence="3">Belongs to the ATG2 family.</text>
</comment>
<name>A0AAV9Y1K2_9CRYT</name>
<dbReference type="InterPro" id="IPR026849">
    <property type="entry name" value="ATG2"/>
</dbReference>
<keyword evidence="9" id="KW-0472">Membrane</keyword>
<dbReference type="GO" id="GO:0061723">
    <property type="term" value="P:glycophagy"/>
    <property type="evidence" value="ECO:0007669"/>
    <property type="project" value="TreeGrafter"/>
</dbReference>